<dbReference type="InterPro" id="IPR050406">
    <property type="entry name" value="FGGY_Carb_Kinase"/>
</dbReference>
<name>A0A101HQM1_9BACT</name>
<dbReference type="InterPro" id="IPR043129">
    <property type="entry name" value="ATPase_NBD"/>
</dbReference>
<dbReference type="InterPro" id="IPR018485">
    <property type="entry name" value="FGGY_C"/>
</dbReference>
<dbReference type="SUPFAM" id="SSF53067">
    <property type="entry name" value="Actin-like ATPase domain"/>
    <property type="match status" value="2"/>
</dbReference>
<evidence type="ECO:0000256" key="2">
    <source>
        <dbReference type="ARBA" id="ARBA00022679"/>
    </source>
</evidence>
<dbReference type="Pfam" id="PF02782">
    <property type="entry name" value="FGGY_C"/>
    <property type="match status" value="1"/>
</dbReference>
<proteinExistence type="inferred from homology"/>
<dbReference type="AlphaFoldDB" id="A0A101HQM1"/>
<organism evidence="6 7">
    <name type="scientific">Mesotoga prima</name>
    <dbReference type="NCBI Taxonomy" id="1184387"/>
    <lineage>
        <taxon>Bacteria</taxon>
        <taxon>Thermotogati</taxon>
        <taxon>Thermotogota</taxon>
        <taxon>Thermotogae</taxon>
        <taxon>Kosmotogales</taxon>
        <taxon>Kosmotogaceae</taxon>
        <taxon>Mesotoga</taxon>
    </lineage>
</organism>
<dbReference type="PATRIC" id="fig|1184387.3.peg.894"/>
<evidence type="ECO:0000259" key="4">
    <source>
        <dbReference type="Pfam" id="PF00370"/>
    </source>
</evidence>
<dbReference type="EMBL" id="LGGP01000070">
    <property type="protein sequence ID" value="KUK81261.1"/>
    <property type="molecule type" value="Genomic_DNA"/>
</dbReference>
<keyword evidence="3 6" id="KW-0418">Kinase</keyword>
<evidence type="ECO:0000256" key="1">
    <source>
        <dbReference type="ARBA" id="ARBA00009156"/>
    </source>
</evidence>
<sequence length="485" mass="53544">MNVFLGIDIGTTNIKSLVLGEDGRILEVLHSTTPKNRENGVEFLDLEITRSYVESVIGKVEKLHSLAAIAFSSFGETVIPVRQREALAKPVMWYDRSTYSLWESHRESVDNLAPYRITGVENSYTFSLYKILLQKEVFRLGGVENWLPVSSYLAYSLGGEPVWDMSQACRSFMVNIHSRKWNSPLINHIGESEGTMGDLAYTGEPVGKTKSGVPLVSAGHDHITGLYAAQAFAHGKEFLFDSMGSASVIAAVVSGTAESLDFAGPFMPGGTVGIAYEDHQYYIESNVRYYGKLLQSLMDLTQTDATKEGYERLNREIEKLGQLNSRPLFLVNGDLVTGEGLQGITLLEMPISLNKEQLMQSAYIYLSSISKRIVDSIEKITKKELPIISGGGGSLNNLLMKYKASLLGKEVWVLPTSELTALGGAFAAAHGVGADEVIEKCVNLLEPQDIHPDNQLAKPLKEIYEKNMKEYLAIEMNKRIDIQEG</sequence>
<evidence type="ECO:0000313" key="7">
    <source>
        <dbReference type="Proteomes" id="UP000054092"/>
    </source>
</evidence>
<comment type="similarity">
    <text evidence="1">Belongs to the FGGY kinase family.</text>
</comment>
<dbReference type="Pfam" id="PF00370">
    <property type="entry name" value="FGGY_N"/>
    <property type="match status" value="1"/>
</dbReference>
<dbReference type="GO" id="GO:0016301">
    <property type="term" value="F:kinase activity"/>
    <property type="evidence" value="ECO:0007669"/>
    <property type="project" value="UniProtKB-KW"/>
</dbReference>
<accession>A0A101HQM1</accession>
<keyword evidence="2" id="KW-0808">Transferase</keyword>
<dbReference type="InterPro" id="IPR018484">
    <property type="entry name" value="FGGY_N"/>
</dbReference>
<reference evidence="7" key="1">
    <citation type="journal article" date="2015" name="MBio">
        <title>Genome-Resolved Metagenomic Analysis Reveals Roles for Candidate Phyla and Other Microbial Community Members in Biogeochemical Transformations in Oil Reservoirs.</title>
        <authorList>
            <person name="Hu P."/>
            <person name="Tom L."/>
            <person name="Singh A."/>
            <person name="Thomas B.C."/>
            <person name="Baker B.J."/>
            <person name="Piceno Y.M."/>
            <person name="Andersen G.L."/>
            <person name="Banfield J.F."/>
        </authorList>
    </citation>
    <scope>NUCLEOTIDE SEQUENCE [LARGE SCALE GENOMIC DNA]</scope>
</reference>
<dbReference type="Gene3D" id="3.30.420.40">
    <property type="match status" value="2"/>
</dbReference>
<protein>
    <submittedName>
        <fullName evidence="6">Pentulose/hexulose kinase</fullName>
    </submittedName>
</protein>
<feature type="domain" description="Carbohydrate kinase FGGY N-terminal" evidence="4">
    <location>
        <begin position="4"/>
        <end position="223"/>
    </location>
</feature>
<dbReference type="PANTHER" id="PTHR43095">
    <property type="entry name" value="SUGAR KINASE"/>
    <property type="match status" value="1"/>
</dbReference>
<comment type="caution">
    <text evidence="6">The sequence shown here is derived from an EMBL/GenBank/DDBJ whole genome shotgun (WGS) entry which is preliminary data.</text>
</comment>
<dbReference type="GO" id="GO:0005975">
    <property type="term" value="P:carbohydrate metabolic process"/>
    <property type="evidence" value="ECO:0007669"/>
    <property type="project" value="InterPro"/>
</dbReference>
<dbReference type="CDD" id="cd07773">
    <property type="entry name" value="ASKHA_NBD_FGGY_FK"/>
    <property type="match status" value="1"/>
</dbReference>
<evidence type="ECO:0000313" key="6">
    <source>
        <dbReference type="EMBL" id="KUK81261.1"/>
    </source>
</evidence>
<gene>
    <name evidence="6" type="ORF">XD94_0547</name>
</gene>
<dbReference type="Proteomes" id="UP000054092">
    <property type="component" value="Unassembled WGS sequence"/>
</dbReference>
<feature type="domain" description="Carbohydrate kinase FGGY C-terminal" evidence="5">
    <location>
        <begin position="346"/>
        <end position="430"/>
    </location>
</feature>
<evidence type="ECO:0000256" key="3">
    <source>
        <dbReference type="ARBA" id="ARBA00022777"/>
    </source>
</evidence>
<evidence type="ECO:0000259" key="5">
    <source>
        <dbReference type="Pfam" id="PF02782"/>
    </source>
</evidence>